<dbReference type="AlphaFoldDB" id="A0AAX2CP55"/>
<sequence length="110" mass="13168">MREIKFRVWDKESKYFLEGDIIRDCIIGKFIDNPEREVMQYTCLKDKNGKEIYEGDIVKVSGHPFVVDGKYKVYYNEHMELSCGSYHMFRMKNWAEVIGNIYENPELLKN</sequence>
<feature type="domain" description="YopX protein" evidence="1">
    <location>
        <begin position="33"/>
        <end position="109"/>
    </location>
</feature>
<dbReference type="Gene3D" id="2.30.30.290">
    <property type="entry name" value="YopX-like domains"/>
    <property type="match status" value="1"/>
</dbReference>
<evidence type="ECO:0000259" key="1">
    <source>
        <dbReference type="Pfam" id="PF09643"/>
    </source>
</evidence>
<name>A0AAX2CP55_9BACI</name>
<evidence type="ECO:0000313" key="3">
    <source>
        <dbReference type="Proteomes" id="UP000242164"/>
    </source>
</evidence>
<accession>A0AAX2CP55</accession>
<dbReference type="EMBL" id="FMIK01000076">
    <property type="protein sequence ID" value="SCM08720.1"/>
    <property type="molecule type" value="Genomic_DNA"/>
</dbReference>
<dbReference type="Proteomes" id="UP000242164">
    <property type="component" value="Unassembled WGS sequence"/>
</dbReference>
<protein>
    <recommendedName>
        <fullName evidence="1">YopX protein domain-containing protein</fullName>
    </recommendedName>
</protein>
<gene>
    <name evidence="2" type="ORF">BCB44BAC_04664</name>
</gene>
<reference evidence="2 3" key="1">
    <citation type="submission" date="2016-08" db="EMBL/GenBank/DDBJ databases">
        <authorList>
            <person name="Loux V."/>
            <person name="Rue O."/>
        </authorList>
    </citation>
    <scope>NUCLEOTIDE SEQUENCE [LARGE SCALE GENOMIC DNA]</scope>
    <source>
        <strain evidence="2 3">AFSSA_08CEB44bac</strain>
    </source>
</reference>
<organism evidence="2 3">
    <name type="scientific">Bacillus cytotoxicus</name>
    <dbReference type="NCBI Taxonomy" id="580165"/>
    <lineage>
        <taxon>Bacteria</taxon>
        <taxon>Bacillati</taxon>
        <taxon>Bacillota</taxon>
        <taxon>Bacilli</taxon>
        <taxon>Bacillales</taxon>
        <taxon>Bacillaceae</taxon>
        <taxon>Bacillus</taxon>
        <taxon>Bacillus cereus group</taxon>
    </lineage>
</organism>
<dbReference type="InterPro" id="IPR019096">
    <property type="entry name" value="YopX_protein"/>
</dbReference>
<dbReference type="InterPro" id="IPR023385">
    <property type="entry name" value="YopX-like_C"/>
</dbReference>
<dbReference type="RefSeq" id="WP_087099889.1">
    <property type="nucleotide sequence ID" value="NZ_CP066179.1"/>
</dbReference>
<dbReference type="SUPFAM" id="SSF159006">
    <property type="entry name" value="YopX-like"/>
    <property type="match status" value="1"/>
</dbReference>
<comment type="caution">
    <text evidence="2">The sequence shown here is derived from an EMBL/GenBank/DDBJ whole genome shotgun (WGS) entry which is preliminary data.</text>
</comment>
<dbReference type="Pfam" id="PF09643">
    <property type="entry name" value="YopX"/>
    <property type="match status" value="1"/>
</dbReference>
<evidence type="ECO:0000313" key="2">
    <source>
        <dbReference type="EMBL" id="SCM08720.1"/>
    </source>
</evidence>
<proteinExistence type="predicted"/>